<dbReference type="GO" id="GO:0051603">
    <property type="term" value="P:proteolysis involved in protein catabolic process"/>
    <property type="evidence" value="ECO:0007669"/>
    <property type="project" value="InterPro"/>
</dbReference>
<dbReference type="GO" id="GO:0005839">
    <property type="term" value="C:proteasome core complex"/>
    <property type="evidence" value="ECO:0007669"/>
    <property type="project" value="InterPro"/>
</dbReference>
<keyword evidence="3 5" id="KW-0647">Proteasome</keyword>
<feature type="region of interest" description="Disordered" evidence="4">
    <location>
        <begin position="1"/>
        <end position="33"/>
    </location>
</feature>
<gene>
    <name evidence="5" type="ORF">TSPGSL018_18725</name>
</gene>
<keyword evidence="2" id="KW-0963">Cytoplasm</keyword>
<evidence type="ECO:0000256" key="4">
    <source>
        <dbReference type="SAM" id="MobiDB-lite"/>
    </source>
</evidence>
<accession>A0A061RYF4</accession>
<organism evidence="5">
    <name type="scientific">Tetraselmis sp. GSL018</name>
    <dbReference type="NCBI Taxonomy" id="582737"/>
    <lineage>
        <taxon>Eukaryota</taxon>
        <taxon>Viridiplantae</taxon>
        <taxon>Chlorophyta</taxon>
        <taxon>core chlorophytes</taxon>
        <taxon>Chlorodendrophyceae</taxon>
        <taxon>Chlorodendrales</taxon>
        <taxon>Chlorodendraceae</taxon>
        <taxon>Tetraselmis</taxon>
    </lineage>
</organism>
<dbReference type="InterPro" id="IPR029055">
    <property type="entry name" value="Ntn_hydrolases_N"/>
</dbReference>
<feature type="compositionally biased region" description="Basic and acidic residues" evidence="4">
    <location>
        <begin position="136"/>
        <end position="148"/>
    </location>
</feature>
<dbReference type="AlphaFoldDB" id="A0A061RYF4"/>
<evidence type="ECO:0000313" key="5">
    <source>
        <dbReference type="EMBL" id="JAC76998.1"/>
    </source>
</evidence>
<name>A0A061RYF4_9CHLO</name>
<comment type="subcellular location">
    <subcellularLocation>
        <location evidence="1">Nucleus</location>
    </subcellularLocation>
</comment>
<dbReference type="Pfam" id="PF00227">
    <property type="entry name" value="Proteasome"/>
    <property type="match status" value="1"/>
</dbReference>
<dbReference type="PANTHER" id="PTHR32194">
    <property type="entry name" value="METALLOPROTEASE TLDD"/>
    <property type="match status" value="1"/>
</dbReference>
<evidence type="ECO:0000256" key="3">
    <source>
        <dbReference type="ARBA" id="ARBA00022942"/>
    </source>
</evidence>
<dbReference type="PANTHER" id="PTHR32194:SF2">
    <property type="entry name" value="PROTEASOME SUBUNIT BETA TYPE-1"/>
    <property type="match status" value="1"/>
</dbReference>
<reference evidence="5" key="1">
    <citation type="submission" date="2014-05" db="EMBL/GenBank/DDBJ databases">
        <title>The transcriptome of the halophilic microalga Tetraselmis sp. GSL018 isolated from the Great Salt Lake, Utah.</title>
        <authorList>
            <person name="Jinkerson R.E."/>
            <person name="D'Adamo S."/>
            <person name="Posewitz M.C."/>
        </authorList>
    </citation>
    <scope>NUCLEOTIDE SEQUENCE</scope>
    <source>
        <strain evidence="5">GSL018</strain>
    </source>
</reference>
<dbReference type="GO" id="GO:0005634">
    <property type="term" value="C:nucleus"/>
    <property type="evidence" value="ECO:0007669"/>
    <property type="project" value="UniProtKB-SubCell"/>
</dbReference>
<proteinExistence type="predicted"/>
<feature type="compositionally biased region" description="Polar residues" evidence="4">
    <location>
        <begin position="1"/>
        <end position="18"/>
    </location>
</feature>
<dbReference type="InterPro" id="IPR001353">
    <property type="entry name" value="Proteasome_sua/b"/>
</dbReference>
<sequence length="162" mass="17528">MSLFQTRVQFSPGMQSDSSHSDRTRPTWSPYDNNGGTTLAVAGEDYCIVAASVRLATGFSILSRDSTRIKILNQRCVMSSSGFQADYQTLQKLLGARQVGAASATFSPAPMFPFPIPPAPPHGKTHLRGTSARGSVSEEPRWGSAGRQRESSLYKSRIGFLA</sequence>
<protein>
    <submittedName>
        <fullName evidence="5">Proteasome subunit beta type-1</fullName>
    </submittedName>
</protein>
<evidence type="ECO:0000256" key="2">
    <source>
        <dbReference type="ARBA" id="ARBA00022490"/>
    </source>
</evidence>
<feature type="region of interest" description="Disordered" evidence="4">
    <location>
        <begin position="119"/>
        <end position="148"/>
    </location>
</feature>
<dbReference type="EMBL" id="GBEZ01008548">
    <property type="protein sequence ID" value="JAC76998.1"/>
    <property type="molecule type" value="Transcribed_RNA"/>
</dbReference>
<dbReference type="InterPro" id="IPR016050">
    <property type="entry name" value="Proteasome_bsu_CS"/>
</dbReference>
<dbReference type="PROSITE" id="PS00854">
    <property type="entry name" value="PROTEASOME_BETA_1"/>
    <property type="match status" value="1"/>
</dbReference>
<dbReference type="InterPro" id="IPR023333">
    <property type="entry name" value="Proteasome_suB-type"/>
</dbReference>
<evidence type="ECO:0000256" key="1">
    <source>
        <dbReference type="ARBA" id="ARBA00004123"/>
    </source>
</evidence>
<dbReference type="GO" id="GO:0005737">
    <property type="term" value="C:cytoplasm"/>
    <property type="evidence" value="ECO:0007669"/>
    <property type="project" value="TreeGrafter"/>
</dbReference>
<dbReference type="Gene3D" id="3.60.20.10">
    <property type="entry name" value="Glutamine Phosphoribosylpyrophosphate, subunit 1, domain 1"/>
    <property type="match status" value="1"/>
</dbReference>
<dbReference type="SUPFAM" id="SSF56235">
    <property type="entry name" value="N-terminal nucleophile aminohydrolases (Ntn hydrolases)"/>
    <property type="match status" value="1"/>
</dbReference>